<feature type="compositionally biased region" description="Basic and acidic residues" evidence="1">
    <location>
        <begin position="248"/>
        <end position="270"/>
    </location>
</feature>
<feature type="region of interest" description="Disordered" evidence="1">
    <location>
        <begin position="246"/>
        <end position="311"/>
    </location>
</feature>
<name>A0A6J4IK78_9PROT</name>
<feature type="compositionally biased region" description="Basic and acidic residues" evidence="1">
    <location>
        <begin position="1"/>
        <end position="10"/>
    </location>
</feature>
<feature type="compositionally biased region" description="Basic and acidic residues" evidence="1">
    <location>
        <begin position="182"/>
        <end position="196"/>
    </location>
</feature>
<feature type="non-terminal residue" evidence="2">
    <location>
        <position position="1"/>
    </location>
</feature>
<dbReference type="AlphaFoldDB" id="A0A6J4IK78"/>
<organism evidence="2">
    <name type="scientific">uncultured Acetobacteraceae bacterium</name>
    <dbReference type="NCBI Taxonomy" id="169975"/>
    <lineage>
        <taxon>Bacteria</taxon>
        <taxon>Pseudomonadati</taxon>
        <taxon>Pseudomonadota</taxon>
        <taxon>Alphaproteobacteria</taxon>
        <taxon>Acetobacterales</taxon>
        <taxon>Acetobacteraceae</taxon>
        <taxon>environmental samples</taxon>
    </lineage>
</organism>
<evidence type="ECO:0000256" key="1">
    <source>
        <dbReference type="SAM" id="MobiDB-lite"/>
    </source>
</evidence>
<accession>A0A6J4IK78</accession>
<feature type="region of interest" description="Disordered" evidence="1">
    <location>
        <begin position="162"/>
        <end position="220"/>
    </location>
</feature>
<proteinExistence type="predicted"/>
<protein>
    <submittedName>
        <fullName evidence="2">High-affinity branched-chain amino acid transport system permease protein LivH</fullName>
    </submittedName>
</protein>
<dbReference type="EMBL" id="CADCTL010000151">
    <property type="protein sequence ID" value="CAA9252612.1"/>
    <property type="molecule type" value="Genomic_DNA"/>
</dbReference>
<sequence>GGVVRRERVAARPRGARRAGLRGARLHGGGGAEPGVRRAPHRQRGARQPLRHRRLHGGVHRPLLHRPGPAAGGGLRGVAAGGCAGGRRARSADRARRAAPGLRLRGRAPTARHLRAVHDPGGHAEAGLGRAAGVPGLADEGARHGGGAFRRRHHPVHRLPALRAAGRRGRHPDRPCVVSAPHADRPRDRGRDHRQGGGDGHGHRRRPRNPADLHLRRGAGGVGRRAGLAYDFLGAGHRRFHHRALLRRRGDGRARPDRGGGADLPPDRHGPQRRRVLRAGAGGGGALPHHGGGAAGAAAGPVRRGGGPPRM</sequence>
<feature type="region of interest" description="Disordered" evidence="1">
    <location>
        <begin position="1"/>
        <end position="50"/>
    </location>
</feature>
<reference evidence="2" key="1">
    <citation type="submission" date="2020-02" db="EMBL/GenBank/DDBJ databases">
        <authorList>
            <person name="Meier V. D."/>
        </authorList>
    </citation>
    <scope>NUCLEOTIDE SEQUENCE</scope>
    <source>
        <strain evidence="2">AVDCRST_MAG04</strain>
    </source>
</reference>
<evidence type="ECO:0000313" key="2">
    <source>
        <dbReference type="EMBL" id="CAA9252612.1"/>
    </source>
</evidence>
<feature type="compositionally biased region" description="Gly residues" evidence="1">
    <location>
        <begin position="280"/>
        <end position="295"/>
    </location>
</feature>
<feature type="non-terminal residue" evidence="2">
    <location>
        <position position="311"/>
    </location>
</feature>
<feature type="compositionally biased region" description="Basic residues" evidence="1">
    <location>
        <begin position="38"/>
        <end position="50"/>
    </location>
</feature>
<gene>
    <name evidence="2" type="ORF">AVDCRST_MAG04-2189</name>
</gene>